<name>A0A8H8D2B8_AJECA</name>
<proteinExistence type="predicted"/>
<dbReference type="VEuPathDB" id="FungiDB:I7I52_09329"/>
<dbReference type="Proteomes" id="UP000670092">
    <property type="component" value="Unassembled WGS sequence"/>
</dbReference>
<dbReference type="AlphaFoldDB" id="A0A8H8D2B8"/>
<organism evidence="1 2">
    <name type="scientific">Ajellomyces capsulatus</name>
    <name type="common">Darling's disease fungus</name>
    <name type="synonym">Histoplasma capsulatum</name>
    <dbReference type="NCBI Taxonomy" id="5037"/>
    <lineage>
        <taxon>Eukaryota</taxon>
        <taxon>Fungi</taxon>
        <taxon>Dikarya</taxon>
        <taxon>Ascomycota</taxon>
        <taxon>Pezizomycotina</taxon>
        <taxon>Eurotiomycetes</taxon>
        <taxon>Eurotiomycetidae</taxon>
        <taxon>Onygenales</taxon>
        <taxon>Ajellomycetaceae</taxon>
        <taxon>Histoplasma</taxon>
    </lineage>
</organism>
<dbReference type="OrthoDB" id="5373550at2759"/>
<comment type="caution">
    <text evidence="1">The sequence shown here is derived from an EMBL/GenBank/DDBJ whole genome shotgun (WGS) entry which is preliminary data.</text>
</comment>
<accession>A0A8H8D2B8</accession>
<protein>
    <submittedName>
        <fullName evidence="1">Uncharacterized protein</fullName>
    </submittedName>
</protein>
<evidence type="ECO:0000313" key="2">
    <source>
        <dbReference type="Proteomes" id="UP000670092"/>
    </source>
</evidence>
<reference evidence="1 2" key="1">
    <citation type="submission" date="2021-01" db="EMBL/GenBank/DDBJ databases">
        <title>Chromosome-level genome assembly of a human fungal pathogen reveals clustering of transcriptionally co-regulated genes.</title>
        <authorList>
            <person name="Voorhies M."/>
            <person name="Cohen S."/>
            <person name="Shea T.P."/>
            <person name="Petrus S."/>
            <person name="Munoz J.F."/>
            <person name="Poplawski S."/>
            <person name="Goldman W.E."/>
            <person name="Michael T."/>
            <person name="Cuomo C.A."/>
            <person name="Sil A."/>
            <person name="Beyhan S."/>
        </authorList>
    </citation>
    <scope>NUCLEOTIDE SEQUENCE [LARGE SCALE GENOMIC DNA]</scope>
    <source>
        <strain evidence="1 2">G184AR</strain>
    </source>
</reference>
<dbReference type="EMBL" id="JAEVHI010000002">
    <property type="protein sequence ID" value="KAG5299131.1"/>
    <property type="molecule type" value="Genomic_DNA"/>
</dbReference>
<sequence>MTNAEDTEDEDDIHLNVAEAGHQVRKLYCHLHRPRLTAPHLFMAGISFLNAIWHSPVVRRRLACEISSLFKSAYSVLTNLDKKILDDVVFTVLATTSVLGDLREMPPCRSLSGCF</sequence>
<gene>
    <name evidence="1" type="ORF">I7I52_09329</name>
</gene>
<evidence type="ECO:0000313" key="1">
    <source>
        <dbReference type="EMBL" id="KAG5299131.1"/>
    </source>
</evidence>